<comment type="caution">
    <text evidence="3">The sequence shown here is derived from an EMBL/GenBank/DDBJ whole genome shotgun (WGS) entry which is preliminary data.</text>
</comment>
<keyword evidence="1" id="KW-0732">Signal</keyword>
<dbReference type="Proteomes" id="UP000620139">
    <property type="component" value="Unassembled WGS sequence"/>
</dbReference>
<feature type="signal peptide" evidence="1">
    <location>
        <begin position="1"/>
        <end position="28"/>
    </location>
</feature>
<evidence type="ECO:0000313" key="3">
    <source>
        <dbReference type="EMBL" id="MBH9551217.1"/>
    </source>
</evidence>
<dbReference type="PANTHER" id="PTHR38731:SF3">
    <property type="entry name" value="BLL6125 PROTEIN"/>
    <property type="match status" value="1"/>
</dbReference>
<dbReference type="EMBL" id="JAEDAL010000001">
    <property type="protein sequence ID" value="MBH9551217.1"/>
    <property type="molecule type" value="Genomic_DNA"/>
</dbReference>
<evidence type="ECO:0000256" key="1">
    <source>
        <dbReference type="SAM" id="SignalP"/>
    </source>
</evidence>
<dbReference type="InterPro" id="IPR006860">
    <property type="entry name" value="FecR"/>
</dbReference>
<protein>
    <submittedName>
        <fullName evidence="3">FecR domain-containing protein</fullName>
    </submittedName>
</protein>
<dbReference type="PANTHER" id="PTHR38731">
    <property type="entry name" value="LIPL45-RELATED LIPOPROTEIN-RELATED"/>
    <property type="match status" value="1"/>
</dbReference>
<gene>
    <name evidence="3" type="ORF">I7X43_00020</name>
</gene>
<sequence>MILTRIQHSLWRAAGLALMGLTAVGAHAQQVGQVSLLIGAAKVIRADGSRTDLRQGDAVTVGDRIETAANGHVHLRFLDHGAASVRPDSVLEVQSYRYDPDKPSSNEVRLKLHQGVARSISGAATENDKNRFRLNTPLAAIGVRGTDFIVQVLPEHVRATVATGAIVMAPFGAQCRADALGPCGGRAGQLLSADMGRMMLELRSGEVGARIVPAVDAVMASVPQQAEVRKAVQMAAIAAAQADSRSTATDRAAAAVLAIAPVGPTDARVLNTPPSRDSELAWGRWFSFYSGFDNMSIPYWAASEGRHITVGDGNSGLFRKGDPSAAEAVFRNPGVDRVDFRLTRAQASFESGSHMEAAAVEGGTLSLDFLHRRFATALALSSLTGGSAELRLGGAIRSDGTFAVAEDGQRVAGAVSTSLQEAGYLFEKQVGNGVFRGRTLWGRGK</sequence>
<dbReference type="AlphaFoldDB" id="A0A931ISJ1"/>
<feature type="domain" description="FecR protein" evidence="2">
    <location>
        <begin position="63"/>
        <end position="166"/>
    </location>
</feature>
<evidence type="ECO:0000313" key="4">
    <source>
        <dbReference type="Proteomes" id="UP000620139"/>
    </source>
</evidence>
<dbReference type="Pfam" id="PF04773">
    <property type="entry name" value="FecR"/>
    <property type="match status" value="1"/>
</dbReference>
<feature type="chain" id="PRO_5036697492" evidence="1">
    <location>
        <begin position="29"/>
        <end position="445"/>
    </location>
</feature>
<evidence type="ECO:0000259" key="2">
    <source>
        <dbReference type="Pfam" id="PF04773"/>
    </source>
</evidence>
<accession>A0A931ISJ1</accession>
<name>A0A931ISJ1_9BURK</name>
<keyword evidence="4" id="KW-1185">Reference proteome</keyword>
<proteinExistence type="predicted"/>
<dbReference type="Gene3D" id="2.60.120.1440">
    <property type="match status" value="1"/>
</dbReference>
<dbReference type="RefSeq" id="WP_198098844.1">
    <property type="nucleotide sequence ID" value="NZ_JAEDAL010000001.1"/>
</dbReference>
<reference evidence="3" key="1">
    <citation type="submission" date="2020-12" db="EMBL/GenBank/DDBJ databases">
        <title>The genome sequence of Inhella sp. 4Y17.</title>
        <authorList>
            <person name="Liu Y."/>
        </authorList>
    </citation>
    <scope>NUCLEOTIDE SEQUENCE</scope>
    <source>
        <strain evidence="3">4Y10</strain>
    </source>
</reference>
<organism evidence="3 4">
    <name type="scientific">Inhella gelatinilytica</name>
    <dbReference type="NCBI Taxonomy" id="2795030"/>
    <lineage>
        <taxon>Bacteria</taxon>
        <taxon>Pseudomonadati</taxon>
        <taxon>Pseudomonadota</taxon>
        <taxon>Betaproteobacteria</taxon>
        <taxon>Burkholderiales</taxon>
        <taxon>Sphaerotilaceae</taxon>
        <taxon>Inhella</taxon>
    </lineage>
</organism>